<evidence type="ECO:0000313" key="2">
    <source>
        <dbReference type="Proteomes" id="UP000770661"/>
    </source>
</evidence>
<reference evidence="1" key="1">
    <citation type="submission" date="2020-07" db="EMBL/GenBank/DDBJ databases">
        <title>The High-quality genome of the commercially important snow crab, Chionoecetes opilio.</title>
        <authorList>
            <person name="Jeong J.-H."/>
            <person name="Ryu S."/>
        </authorList>
    </citation>
    <scope>NUCLEOTIDE SEQUENCE</scope>
    <source>
        <strain evidence="1">MADBK_172401_WGS</strain>
        <tissue evidence="1">Digestive gland</tissue>
    </source>
</reference>
<proteinExistence type="predicted"/>
<name>A0A8J4Y3P0_CHIOP</name>
<accession>A0A8J4Y3P0</accession>
<keyword evidence="2" id="KW-1185">Reference proteome</keyword>
<dbReference type="AlphaFoldDB" id="A0A8J4Y3P0"/>
<organism evidence="1 2">
    <name type="scientific">Chionoecetes opilio</name>
    <name type="common">Atlantic snow crab</name>
    <name type="synonym">Cancer opilio</name>
    <dbReference type="NCBI Taxonomy" id="41210"/>
    <lineage>
        <taxon>Eukaryota</taxon>
        <taxon>Metazoa</taxon>
        <taxon>Ecdysozoa</taxon>
        <taxon>Arthropoda</taxon>
        <taxon>Crustacea</taxon>
        <taxon>Multicrustacea</taxon>
        <taxon>Malacostraca</taxon>
        <taxon>Eumalacostraca</taxon>
        <taxon>Eucarida</taxon>
        <taxon>Decapoda</taxon>
        <taxon>Pleocyemata</taxon>
        <taxon>Brachyura</taxon>
        <taxon>Eubrachyura</taxon>
        <taxon>Majoidea</taxon>
        <taxon>Majidae</taxon>
        <taxon>Chionoecetes</taxon>
    </lineage>
</organism>
<protein>
    <submittedName>
        <fullName evidence="1">Uncharacterized protein</fullName>
    </submittedName>
</protein>
<dbReference type="Proteomes" id="UP000770661">
    <property type="component" value="Unassembled WGS sequence"/>
</dbReference>
<evidence type="ECO:0000313" key="1">
    <source>
        <dbReference type="EMBL" id="KAG0714260.1"/>
    </source>
</evidence>
<comment type="caution">
    <text evidence="1">The sequence shown here is derived from an EMBL/GenBank/DDBJ whole genome shotgun (WGS) entry which is preliminary data.</text>
</comment>
<sequence>MRCLFFLLVKVRKRSGPAVYLNCERRRDSPSSWSQNRQAVPECAGFPPPVAQSPHMAHFWNRVDQGKVPVEYVSKVKGYVNSLIAAEYMRRNQPCLFLFSEDESHRSSHSPYGRLSQYVLLAKIVAAAEMIVVAILIVSELVDVPARTEPGHTGSNRTIHFLGRVAADEAKRGGVFGIRGGQIKLLERVK</sequence>
<dbReference type="EMBL" id="JACEEZ010020687">
    <property type="protein sequence ID" value="KAG0714260.1"/>
    <property type="molecule type" value="Genomic_DNA"/>
</dbReference>
<gene>
    <name evidence="1" type="ORF">GWK47_014477</name>
</gene>